<evidence type="ECO:0000256" key="1">
    <source>
        <dbReference type="SAM" id="MobiDB-lite"/>
    </source>
</evidence>
<accession>A0A6V7VH93</accession>
<organism evidence="2 3">
    <name type="scientific">Meloidogyne enterolobii</name>
    <name type="common">Root-knot nematode worm</name>
    <name type="synonym">Meloidogyne mayaguensis</name>
    <dbReference type="NCBI Taxonomy" id="390850"/>
    <lineage>
        <taxon>Eukaryota</taxon>
        <taxon>Metazoa</taxon>
        <taxon>Ecdysozoa</taxon>
        <taxon>Nematoda</taxon>
        <taxon>Chromadorea</taxon>
        <taxon>Rhabditida</taxon>
        <taxon>Tylenchina</taxon>
        <taxon>Tylenchomorpha</taxon>
        <taxon>Tylenchoidea</taxon>
        <taxon>Meloidogynidae</taxon>
        <taxon>Meloidogyninae</taxon>
        <taxon>Meloidogyne</taxon>
    </lineage>
</organism>
<name>A0A6V7VH93_MELEN</name>
<dbReference type="Proteomes" id="UP000580250">
    <property type="component" value="Unassembled WGS sequence"/>
</dbReference>
<proteinExistence type="predicted"/>
<feature type="region of interest" description="Disordered" evidence="1">
    <location>
        <begin position="113"/>
        <end position="139"/>
    </location>
</feature>
<evidence type="ECO:0000313" key="3">
    <source>
        <dbReference type="Proteomes" id="UP000580250"/>
    </source>
</evidence>
<feature type="compositionally biased region" description="Polar residues" evidence="1">
    <location>
        <begin position="120"/>
        <end position="131"/>
    </location>
</feature>
<feature type="compositionally biased region" description="Basic and acidic residues" evidence="1">
    <location>
        <begin position="331"/>
        <end position="343"/>
    </location>
</feature>
<protein>
    <submittedName>
        <fullName evidence="2">Uncharacterized protein</fullName>
    </submittedName>
</protein>
<sequence length="442" mass="51127">MTKKKIEEKKKVTKVVDFPQVEEVKSVEFDIKLDKALKSKQEKEDDFIEIISLSKQRKGEKEEENISEALLQVKEEPLNVSLTTTTIAFEMSKEPIHSLVNIYSSGRSDEIKEAPIEAPTSETPINIPETSKQPEMKPKPLETEKKHIGYYEQLTAKSVSKTLERPLDPFSELVKEVTEYPEIEQQMFVSETAKQEEMKPIPLAIEKKHVGRYKDLSQLSIVQEKKPESLLFETCKSTEFNKFQIDKFVNVYSSGRSDEIITSTKMEEQKIIVPSRNQVSETKRQLDIDSMPMEVEKKNVDYYEHLMPSIIEETTKSVAPEKLQQPPSFSKHSEKVSTKTTTKETKYPIENTIKYQQNLDSIPLQVERRHIGYYEHLPILIKSEEKEIKIEEVEKKPEALERPEEPSIRPITISEKTFELKEESVEESVDFCCSSESSDEIK</sequence>
<comment type="caution">
    <text evidence="2">The sequence shown here is derived from an EMBL/GenBank/DDBJ whole genome shotgun (WGS) entry which is preliminary data.</text>
</comment>
<gene>
    <name evidence="2" type="ORF">MENT_LOCUS25177</name>
</gene>
<reference evidence="2 3" key="1">
    <citation type="submission" date="2020-08" db="EMBL/GenBank/DDBJ databases">
        <authorList>
            <person name="Koutsovoulos G."/>
            <person name="Danchin GJ E."/>
        </authorList>
    </citation>
    <scope>NUCLEOTIDE SEQUENCE [LARGE SCALE GENOMIC DNA]</scope>
</reference>
<evidence type="ECO:0000313" key="2">
    <source>
        <dbReference type="EMBL" id="CAD2173561.1"/>
    </source>
</evidence>
<dbReference type="OrthoDB" id="5872237at2759"/>
<feature type="region of interest" description="Disordered" evidence="1">
    <location>
        <begin position="319"/>
        <end position="343"/>
    </location>
</feature>
<dbReference type="EMBL" id="CAJEWN010000220">
    <property type="protein sequence ID" value="CAD2173561.1"/>
    <property type="molecule type" value="Genomic_DNA"/>
</dbReference>
<dbReference type="AlphaFoldDB" id="A0A6V7VH93"/>